<dbReference type="Proteomes" id="UP000076407">
    <property type="component" value="Unassembled WGS sequence"/>
</dbReference>
<organism evidence="1 2">
    <name type="scientific">Anopheles quadriannulatus</name>
    <name type="common">Mosquito</name>
    <dbReference type="NCBI Taxonomy" id="34691"/>
    <lineage>
        <taxon>Eukaryota</taxon>
        <taxon>Metazoa</taxon>
        <taxon>Ecdysozoa</taxon>
        <taxon>Arthropoda</taxon>
        <taxon>Hexapoda</taxon>
        <taxon>Insecta</taxon>
        <taxon>Pterygota</taxon>
        <taxon>Neoptera</taxon>
        <taxon>Endopterygota</taxon>
        <taxon>Diptera</taxon>
        <taxon>Nematocera</taxon>
        <taxon>Culicoidea</taxon>
        <taxon>Culicidae</taxon>
        <taxon>Anophelinae</taxon>
        <taxon>Anopheles</taxon>
    </lineage>
</organism>
<proteinExistence type="predicted"/>
<reference evidence="1" key="1">
    <citation type="submission" date="2020-05" db="UniProtKB">
        <authorList>
            <consortium name="EnsemblMetazoa"/>
        </authorList>
    </citation>
    <scope>IDENTIFICATION</scope>
    <source>
        <strain evidence="1">SANGQUA</strain>
    </source>
</reference>
<dbReference type="EnsemblMetazoa" id="AQUA015324-RA">
    <property type="protein sequence ID" value="AQUA015324-PA"/>
    <property type="gene ID" value="AQUA015324"/>
</dbReference>
<dbReference type="AlphaFoldDB" id="A0A182XU43"/>
<accession>A0A182XU43</accession>
<name>A0A182XU43_ANOQN</name>
<evidence type="ECO:0000313" key="2">
    <source>
        <dbReference type="Proteomes" id="UP000076407"/>
    </source>
</evidence>
<evidence type="ECO:0000313" key="1">
    <source>
        <dbReference type="EnsemblMetazoa" id="AQUA015324-PA"/>
    </source>
</evidence>
<keyword evidence="2" id="KW-1185">Reference proteome</keyword>
<sequence>MSISAFVDICYHTANTYLRNVSLPCDRSTHRANRKQIYYFAISK</sequence>
<dbReference type="VEuPathDB" id="VectorBase:AQUA015324"/>
<protein>
    <submittedName>
        <fullName evidence="1">Uncharacterized protein</fullName>
    </submittedName>
</protein>